<accession>A0A816XCV9</accession>
<dbReference type="PANTHER" id="PTHR43739">
    <property type="entry name" value="XYLOGLUCANASE (EUROFUNG)"/>
    <property type="match status" value="1"/>
</dbReference>
<feature type="compositionally biased region" description="Basic and acidic residues" evidence="1">
    <location>
        <begin position="9"/>
        <end position="28"/>
    </location>
</feature>
<protein>
    <recommendedName>
        <fullName evidence="5">Secretion system C-terminal sorting domain-containing protein</fullName>
    </recommendedName>
</protein>
<dbReference type="PANTHER" id="PTHR43739:SF5">
    <property type="entry name" value="EXO-ALPHA-SIALIDASE"/>
    <property type="match status" value="1"/>
</dbReference>
<dbReference type="Proteomes" id="UP000663887">
    <property type="component" value="Unassembled WGS sequence"/>
</dbReference>
<dbReference type="SUPFAM" id="SSF110296">
    <property type="entry name" value="Oligoxyloglucan reducing end-specific cellobiohydrolase"/>
    <property type="match status" value="3"/>
</dbReference>
<gene>
    <name evidence="3" type="ORF">UXM345_LOCUS9186</name>
    <name evidence="2" type="ORF">XDN619_LOCUS27516</name>
</gene>
<reference evidence="2" key="1">
    <citation type="submission" date="2021-02" db="EMBL/GenBank/DDBJ databases">
        <authorList>
            <person name="Nowell W R."/>
        </authorList>
    </citation>
    <scope>NUCLEOTIDE SEQUENCE</scope>
</reference>
<dbReference type="GO" id="GO:0010411">
    <property type="term" value="P:xyloglucan metabolic process"/>
    <property type="evidence" value="ECO:0007669"/>
    <property type="project" value="TreeGrafter"/>
</dbReference>
<comment type="caution">
    <text evidence="2">The sequence shown here is derived from an EMBL/GenBank/DDBJ whole genome shotgun (WGS) entry which is preliminary data.</text>
</comment>
<dbReference type="EMBL" id="CAJOBF010000830">
    <property type="protein sequence ID" value="CAF3875682.1"/>
    <property type="molecule type" value="Genomic_DNA"/>
</dbReference>
<dbReference type="NCBIfam" id="TIGR04183">
    <property type="entry name" value="Por_Secre_tail"/>
    <property type="match status" value="1"/>
</dbReference>
<dbReference type="Gene3D" id="2.130.10.10">
    <property type="entry name" value="YVTN repeat-like/Quinoprotein amine dehydrogenase"/>
    <property type="match status" value="3"/>
</dbReference>
<organism evidence="2 4">
    <name type="scientific">Rotaria magnacalcarata</name>
    <dbReference type="NCBI Taxonomy" id="392030"/>
    <lineage>
        <taxon>Eukaryota</taxon>
        <taxon>Metazoa</taxon>
        <taxon>Spiralia</taxon>
        <taxon>Gnathifera</taxon>
        <taxon>Rotifera</taxon>
        <taxon>Eurotatoria</taxon>
        <taxon>Bdelloidea</taxon>
        <taxon>Philodinida</taxon>
        <taxon>Philodinidae</taxon>
        <taxon>Rotaria</taxon>
    </lineage>
</organism>
<evidence type="ECO:0000256" key="1">
    <source>
        <dbReference type="SAM" id="MobiDB-lite"/>
    </source>
</evidence>
<evidence type="ECO:0000313" key="2">
    <source>
        <dbReference type="EMBL" id="CAF2145244.1"/>
    </source>
</evidence>
<evidence type="ECO:0000313" key="3">
    <source>
        <dbReference type="EMBL" id="CAF3875682.1"/>
    </source>
</evidence>
<dbReference type="InterPro" id="IPR052025">
    <property type="entry name" value="Xyloglucanase_GH74"/>
</dbReference>
<dbReference type="AlphaFoldDB" id="A0A816XCV9"/>
<proteinExistence type="predicted"/>
<dbReference type="EMBL" id="CAJNRG010013019">
    <property type="protein sequence ID" value="CAF2145244.1"/>
    <property type="molecule type" value="Genomic_DNA"/>
</dbReference>
<evidence type="ECO:0008006" key="5">
    <source>
        <dbReference type="Google" id="ProtNLM"/>
    </source>
</evidence>
<dbReference type="Proteomes" id="UP000663842">
    <property type="component" value="Unassembled WGS sequence"/>
</dbReference>
<name>A0A816XCV9_9BILA</name>
<sequence>MASIACKNNRTEKEHEAFEKEGTEEHEDGMEKWMEQNAMMTMDPALGYVPYERLDAAQQYTKSLMNNATLRTNALAWSERGPNNVGGRTRAIFVDKRDATGNTVFAGGVGGGIWKCTNFKSANYTWILLTPDLANMAVTALAQDPTTPNTIYAGTGEGWFNSDAIKGSGIYKSIDGGLTWTVLPTTQNGGTSGDFEYIQDIVVTSSGTVFAACRSGRFCNVGGVQKSINGGTSWTRTLGTMTSACADAINFRATDLEIASNGDLYVSTGTQSDAVANKGRVYKSSNSNGAAIGDLSTWVEITPTAIPSSANWRRIEIAIASNNSTIYALCQLTASSAIGAIMKSVDGGTTWTNMTLPAWCDQGTTKTDFTRSQCWYDLIAAVDPNNANTLLVGGVDILKTVDGATNWQQVTQWSSGCSLGIANIHADIHNILYYPSSSNEIIATTDGGIYYSTDGGTSWLNRNTNYNVTQYYACDIHPTQTNYFLAGAQDNGTQKFTQPGINTTTNARGGDGAFCHIDQTDGQIQVVAVTNNDYRYSRDGGTTFSAVSGGSSSTGFFINPTEYDDALDVMYTAAAANTYGLITGFSGSGAPTYQVVPFTDLGGKQVTAFKVDPNVAAGGTVWMVGSNSSVPVFIKVANANTATPSVITSISPSGFTNGCYISSIDVENGNPNHLLATASNYGVNSVLESTDGGTTWTNVEGNLPDMPVRWGIFAPANAMLNSSNTGGGIILATETGIWCTSGTTVGTSTVWTPQNTGLGNVSCYMLKYRESDRTLAVATHGRGLFTTVIPSVATAVNTVQNTKGFITYASANANTLFIKTGTLTGIKNMQVSVVDMQGRTLLSEKTNYGNQSLPINRLPAGGYIVKIYGNNKEQYTQQFVK</sequence>
<evidence type="ECO:0000313" key="4">
    <source>
        <dbReference type="Proteomes" id="UP000663887"/>
    </source>
</evidence>
<feature type="region of interest" description="Disordered" evidence="1">
    <location>
        <begin position="1"/>
        <end position="28"/>
    </location>
</feature>
<dbReference type="InterPro" id="IPR026444">
    <property type="entry name" value="Secre_tail"/>
</dbReference>
<dbReference type="InterPro" id="IPR015943">
    <property type="entry name" value="WD40/YVTN_repeat-like_dom_sf"/>
</dbReference>